<dbReference type="EMBL" id="BAAAEJ010000010">
    <property type="protein sequence ID" value="GAA0399540.1"/>
    <property type="molecule type" value="Genomic_DNA"/>
</dbReference>
<comment type="caution">
    <text evidence="6">The sequence shown here is derived from an EMBL/GenBank/DDBJ whole genome shotgun (WGS) entry which is preliminary data.</text>
</comment>
<comment type="subcellular location">
    <subcellularLocation>
        <location evidence="1">Membrane</location>
    </subcellularLocation>
</comment>
<evidence type="ECO:0000256" key="2">
    <source>
        <dbReference type="ARBA" id="ARBA00022692"/>
    </source>
</evidence>
<sequence length="132" mass="13874">MMASTIQAAALWGGMLILLLFALSGAAAGRRRHHRIAIGDGGQHDLALAMRAFGNASEYIPAGLCGLILLAILGTPPALIHTVGGLLFAGRLIHAVAMFYQRGLSMVRALGMTLTWLSLLITGVSLIVWSVL</sequence>
<evidence type="ECO:0000256" key="5">
    <source>
        <dbReference type="SAM" id="Phobius"/>
    </source>
</evidence>
<evidence type="ECO:0000256" key="1">
    <source>
        <dbReference type="ARBA" id="ARBA00004370"/>
    </source>
</evidence>
<dbReference type="PANTHER" id="PTHR35814">
    <property type="match status" value="1"/>
</dbReference>
<reference evidence="6 7" key="1">
    <citation type="journal article" date="2019" name="Int. J. Syst. Evol. Microbiol.">
        <title>The Global Catalogue of Microorganisms (GCM) 10K type strain sequencing project: providing services to taxonomists for standard genome sequencing and annotation.</title>
        <authorList>
            <consortium name="The Broad Institute Genomics Platform"/>
            <consortium name="The Broad Institute Genome Sequencing Center for Infectious Disease"/>
            <person name="Wu L."/>
            <person name="Ma J."/>
        </authorList>
    </citation>
    <scope>NUCLEOTIDE SEQUENCE [LARGE SCALE GENOMIC DNA]</scope>
    <source>
        <strain evidence="6 7">JCM 13476</strain>
    </source>
</reference>
<keyword evidence="3 5" id="KW-1133">Transmembrane helix</keyword>
<dbReference type="InterPro" id="IPR023352">
    <property type="entry name" value="MAPEG-like_dom_sf"/>
</dbReference>
<accession>A0ABN0YLD1</accession>
<keyword evidence="4 5" id="KW-0472">Membrane</keyword>
<keyword evidence="7" id="KW-1185">Reference proteome</keyword>
<name>A0ABN0YLD1_9CAUL</name>
<dbReference type="PANTHER" id="PTHR35814:SF1">
    <property type="entry name" value="GLUTATHIONE S-TRANSFERASE-RELATED"/>
    <property type="match status" value="1"/>
</dbReference>
<dbReference type="RefSeq" id="WP_243863007.1">
    <property type="nucleotide sequence ID" value="NZ_BAAAEJ010000010.1"/>
</dbReference>
<feature type="transmembrane region" description="Helical" evidence="5">
    <location>
        <begin position="59"/>
        <end position="88"/>
    </location>
</feature>
<dbReference type="InterPro" id="IPR001129">
    <property type="entry name" value="Membr-assoc_MAPEG"/>
</dbReference>
<proteinExistence type="predicted"/>
<evidence type="ECO:0000256" key="4">
    <source>
        <dbReference type="ARBA" id="ARBA00023136"/>
    </source>
</evidence>
<dbReference type="Pfam" id="PF01124">
    <property type="entry name" value="MAPEG"/>
    <property type="match status" value="1"/>
</dbReference>
<evidence type="ECO:0000256" key="3">
    <source>
        <dbReference type="ARBA" id="ARBA00022989"/>
    </source>
</evidence>
<gene>
    <name evidence="6" type="ORF">GCM10009093_27560</name>
</gene>
<organism evidence="6 7">
    <name type="scientific">Brevundimonas terrae</name>
    <dbReference type="NCBI Taxonomy" id="363631"/>
    <lineage>
        <taxon>Bacteria</taxon>
        <taxon>Pseudomonadati</taxon>
        <taxon>Pseudomonadota</taxon>
        <taxon>Alphaproteobacteria</taxon>
        <taxon>Caulobacterales</taxon>
        <taxon>Caulobacteraceae</taxon>
        <taxon>Brevundimonas</taxon>
    </lineage>
</organism>
<evidence type="ECO:0000313" key="6">
    <source>
        <dbReference type="EMBL" id="GAA0399540.1"/>
    </source>
</evidence>
<feature type="transmembrane region" description="Helical" evidence="5">
    <location>
        <begin position="109"/>
        <end position="131"/>
    </location>
</feature>
<keyword evidence="2 5" id="KW-0812">Transmembrane</keyword>
<evidence type="ECO:0000313" key="7">
    <source>
        <dbReference type="Proteomes" id="UP001500791"/>
    </source>
</evidence>
<dbReference type="SUPFAM" id="SSF161084">
    <property type="entry name" value="MAPEG domain-like"/>
    <property type="match status" value="1"/>
</dbReference>
<dbReference type="Gene3D" id="1.20.120.550">
    <property type="entry name" value="Membrane associated eicosanoid/glutathione metabolism-like domain"/>
    <property type="match status" value="1"/>
</dbReference>
<dbReference type="Proteomes" id="UP001500791">
    <property type="component" value="Unassembled WGS sequence"/>
</dbReference>
<protein>
    <submittedName>
        <fullName evidence="6">MAPEG family protein</fullName>
    </submittedName>
</protein>